<organism evidence="1 2">
    <name type="scientific">Nibea albiflora</name>
    <name type="common">Yellow drum</name>
    <name type="synonym">Corvina albiflora</name>
    <dbReference type="NCBI Taxonomy" id="240163"/>
    <lineage>
        <taxon>Eukaryota</taxon>
        <taxon>Metazoa</taxon>
        <taxon>Chordata</taxon>
        <taxon>Craniata</taxon>
        <taxon>Vertebrata</taxon>
        <taxon>Euteleostomi</taxon>
        <taxon>Actinopterygii</taxon>
        <taxon>Neopterygii</taxon>
        <taxon>Teleostei</taxon>
        <taxon>Neoteleostei</taxon>
        <taxon>Acanthomorphata</taxon>
        <taxon>Eupercaria</taxon>
        <taxon>Sciaenidae</taxon>
        <taxon>Nibea</taxon>
    </lineage>
</organism>
<evidence type="ECO:0000313" key="2">
    <source>
        <dbReference type="Proteomes" id="UP000805704"/>
    </source>
</evidence>
<sequence length="422" mass="48351">TVKTSTGKQNTTSSTGHKEEDVPDEWRKSEVLCPEEAGLEYQLIKRKRKKEQHTFDRQLHIQSARQTDFTPRTARARHTGRSSSMLIDTAVFLTDCGCLDRSSPFRRVLMDRVHIHAPRYILKMKHKASGQCLSQTAMAVFKEPTLVQKLLFVDLWNVEQPNKSRRLLEKEKVTSGEREINGLASDSKWMRVYSLARITRILQQQVKSLNVTKNGLGVDDKTLQLWVADVQKWAEETEQTDGSLGALQTRIEELVVIIRVRTQNLYRQTGMSQFDTFTNCVYVYTFFKINIFTDSNKRRHRIRKVILDEKKRLVAAVDNYNKLAEPSKQIVSSEALIQTDVWLWQNTSEPAADLHTKREVFEKRGRPRGSQNAGCLSPIPRPRGAESYVPESDSEPDAGDPQVGTRLASEEEAMDSDHSEEF</sequence>
<evidence type="ECO:0000313" key="1">
    <source>
        <dbReference type="EMBL" id="KAG8013696.1"/>
    </source>
</evidence>
<keyword evidence="2" id="KW-1185">Reference proteome</keyword>
<accession>A0ACB7FHU2</accession>
<comment type="caution">
    <text evidence="1">The sequence shown here is derived from an EMBL/GenBank/DDBJ whole genome shotgun (WGS) entry which is preliminary data.</text>
</comment>
<protein>
    <submittedName>
        <fullName evidence="1">Uncharacterized protein</fullName>
    </submittedName>
</protein>
<gene>
    <name evidence="1" type="ORF">GBF38_022321</name>
</gene>
<feature type="non-terminal residue" evidence="1">
    <location>
        <position position="1"/>
    </location>
</feature>
<dbReference type="Proteomes" id="UP000805704">
    <property type="component" value="Chromosome 11"/>
</dbReference>
<reference evidence="1" key="1">
    <citation type="submission" date="2020-04" db="EMBL/GenBank/DDBJ databases">
        <title>A chromosome-scale assembly and high-density genetic map of the yellow drum (Nibea albiflora) genome.</title>
        <authorList>
            <person name="Xu D."/>
            <person name="Zhang W."/>
            <person name="Chen R."/>
            <person name="Tan P."/>
            <person name="Wang L."/>
            <person name="Song H."/>
            <person name="Tian L."/>
            <person name="Zhu Q."/>
            <person name="Wang B."/>
        </authorList>
    </citation>
    <scope>NUCLEOTIDE SEQUENCE</scope>
    <source>
        <strain evidence="1">ZJHYS-2018</strain>
    </source>
</reference>
<name>A0ACB7FHU2_NIBAL</name>
<proteinExistence type="predicted"/>
<dbReference type="EMBL" id="CM024799">
    <property type="protein sequence ID" value="KAG8013696.1"/>
    <property type="molecule type" value="Genomic_DNA"/>
</dbReference>